<evidence type="ECO:0000256" key="1">
    <source>
        <dbReference type="SAM" id="MobiDB-lite"/>
    </source>
</evidence>
<evidence type="ECO:0000313" key="2">
    <source>
        <dbReference type="EMBL" id="MCM2388838.1"/>
    </source>
</evidence>
<organism evidence="2 3">
    <name type="scientific">Streptomyces albipurpureus</name>
    <dbReference type="NCBI Taxonomy" id="2897419"/>
    <lineage>
        <taxon>Bacteria</taxon>
        <taxon>Bacillati</taxon>
        <taxon>Actinomycetota</taxon>
        <taxon>Actinomycetes</taxon>
        <taxon>Kitasatosporales</taxon>
        <taxon>Streptomycetaceae</taxon>
        <taxon>Streptomyces</taxon>
    </lineage>
</organism>
<evidence type="ECO:0008006" key="4">
    <source>
        <dbReference type="Google" id="ProtNLM"/>
    </source>
</evidence>
<reference evidence="2" key="1">
    <citation type="submission" date="2022-06" db="EMBL/GenBank/DDBJ databases">
        <title>Genome public.</title>
        <authorList>
            <person name="Sun Q."/>
        </authorList>
    </citation>
    <scope>NUCLEOTIDE SEQUENCE</scope>
    <source>
        <strain evidence="2">CWNU-1</strain>
    </source>
</reference>
<feature type="compositionally biased region" description="Low complexity" evidence="1">
    <location>
        <begin position="305"/>
        <end position="330"/>
    </location>
</feature>
<feature type="compositionally biased region" description="Basic and acidic residues" evidence="1">
    <location>
        <begin position="457"/>
        <end position="488"/>
    </location>
</feature>
<accession>A0ABT0UN58</accession>
<proteinExistence type="predicted"/>
<feature type="compositionally biased region" description="Basic and acidic residues" evidence="1">
    <location>
        <begin position="519"/>
        <end position="539"/>
    </location>
</feature>
<feature type="compositionally biased region" description="Low complexity" evidence="1">
    <location>
        <begin position="372"/>
        <end position="386"/>
    </location>
</feature>
<dbReference type="Proteomes" id="UP001431429">
    <property type="component" value="Unassembled WGS sequence"/>
</dbReference>
<dbReference type="EMBL" id="JAMQAW010000009">
    <property type="protein sequence ID" value="MCM2388838.1"/>
    <property type="molecule type" value="Genomic_DNA"/>
</dbReference>
<feature type="compositionally biased region" description="Basic and acidic residues" evidence="1">
    <location>
        <begin position="424"/>
        <end position="435"/>
    </location>
</feature>
<feature type="compositionally biased region" description="Basic and acidic residues" evidence="1">
    <location>
        <begin position="498"/>
        <end position="510"/>
    </location>
</feature>
<feature type="compositionally biased region" description="Basic and acidic residues" evidence="1">
    <location>
        <begin position="547"/>
        <end position="676"/>
    </location>
</feature>
<feature type="compositionally biased region" description="Basic and acidic residues" evidence="1">
    <location>
        <begin position="684"/>
        <end position="695"/>
    </location>
</feature>
<dbReference type="RefSeq" id="WP_250919188.1">
    <property type="nucleotide sequence ID" value="NZ_JAMQAW010000009.1"/>
</dbReference>
<gene>
    <name evidence="2" type="ORF">NBG84_11135</name>
</gene>
<name>A0ABT0UN58_9ACTN</name>
<evidence type="ECO:0000313" key="3">
    <source>
        <dbReference type="Proteomes" id="UP001431429"/>
    </source>
</evidence>
<comment type="caution">
    <text evidence="2">The sequence shown here is derived from an EMBL/GenBank/DDBJ whole genome shotgun (WGS) entry which is preliminary data.</text>
</comment>
<sequence>MTGNPEEEGLVVPENIAGPFLGERRLSGWSFRHDGGAQSASVVFYEGGGCTVFTVNGTHHVRERRMFARPLSVCQVACGRHITSFEVQLPAAGAATFFLTKVTLRWQVTDYERVVVNRLSSVERDLGEEIVHRLREVSERFSVRDAQEANQAIRADIRAGRWRNLGSDVGLTAELFVGVGTDEVILSQVAEARTDEGEEQRVARRFAAYSRLAGGSASDRLAYLMASGTKDDVNDVIKMMREDDSQGRSDTRDFFIRMLEQDRITSPELEAHLRSLILTGQSADPQYQALAERALPPASPPPRLSLPAAPSGHGAGSAAASGTRDAAGGSEQDWPGTGSGSGRGQAREGRVWNDGSWVDEYEGGLAAGGAGARRASGSDSAPESSGRGQGRSRPPRDLWADEDSPGDEPGRGGSSAGGQSRHGRSGDGRSGDDRVGAGGRSGPGRDAGEREWDDQEREDRSPPDWPGEGRHYRDREERATSNRFDHGAPRRAQAQNERGGDSWSRDERDGASWTNGDPARSDSVRREATDGGGEWDRPPSGRSYQDGLRDERGGDERSRGHRPRADRSRTDPPDGDRRWDDRSGNGRSGAERPRADRPSTDRPRTESGWDDRPHGGRSRDDRGRDNWSRDDRGRDDRGRDYPSGGDRSHDDGDRDERYRSARADRYRDAEPRDADPRQSGGRQSDPRRSEGRQGRGSDYWSVSDGEEGRG</sequence>
<protein>
    <recommendedName>
        <fullName evidence="4">PE-PGRS family protein</fullName>
    </recommendedName>
</protein>
<feature type="region of interest" description="Disordered" evidence="1">
    <location>
        <begin position="295"/>
        <end position="710"/>
    </location>
</feature>
<keyword evidence="3" id="KW-1185">Reference proteome</keyword>